<accession>A0ABX9WEA9</accession>
<dbReference type="SUPFAM" id="SSF51621">
    <property type="entry name" value="Phosphoenolpyruvate/pyruvate domain"/>
    <property type="match status" value="1"/>
</dbReference>
<reference evidence="2 3" key="1">
    <citation type="submission" date="2018-11" db="EMBL/GenBank/DDBJ databases">
        <title>Micromonospora sp. PPF5-17, a new actinomycetes isolated from a hot spring soil.</title>
        <authorList>
            <person name="Thawai C."/>
        </authorList>
    </citation>
    <scope>NUCLEOTIDE SEQUENCE [LARGE SCALE GENOMIC DNA]</scope>
    <source>
        <strain evidence="2 3">PPF5-17</strain>
    </source>
</reference>
<dbReference type="PANTHER" id="PTHR42905:SF7">
    <property type="entry name" value="PHOSPHOENOLPYRUVATE PHOSPHOMUTASE"/>
    <property type="match status" value="1"/>
</dbReference>
<dbReference type="RefSeq" id="WP_123241715.1">
    <property type="nucleotide sequence ID" value="NZ_JAAHBY010000041.1"/>
</dbReference>
<comment type="caution">
    <text evidence="2">The sequence shown here is derived from an EMBL/GenBank/DDBJ whole genome shotgun (WGS) entry which is preliminary data.</text>
</comment>
<evidence type="ECO:0000256" key="1">
    <source>
        <dbReference type="ARBA" id="ARBA00038455"/>
    </source>
</evidence>
<dbReference type="InterPro" id="IPR015813">
    <property type="entry name" value="Pyrv/PenolPyrv_kinase-like_dom"/>
</dbReference>
<sequence length="278" mass="28461">MTADILRRALTAGTGAPVRAVGAVNALAATAAAGAGFDALWVSSLEVSAAAGLADANVLGVRDLCDVVLAVGRTAHLPVVVDVDNAGGSANSARRCAFDLARAGAAALCLEDSAYPKCNSFSTHRTQGLADVDVVADQLREMRRASDELVLIARTEALIAGAPFSHALDRARYYAANGADAVLIHSRDVSGDEALRTAREWSAPTPLVTVPTAFAHLGWQELGRAGFAMCIYANQLSRAALAGMRAVAAELAGTGSPGTVPLATVGELLAIGDPYARV</sequence>
<dbReference type="CDD" id="cd00377">
    <property type="entry name" value="ICL_PEPM"/>
    <property type="match status" value="1"/>
</dbReference>
<protein>
    <submittedName>
        <fullName evidence="2">Phosphoenolpyruvate phosphomutase</fullName>
    </submittedName>
</protein>
<organism evidence="2 3">
    <name type="scientific">Micromonospora solifontis</name>
    <dbReference type="NCBI Taxonomy" id="2487138"/>
    <lineage>
        <taxon>Bacteria</taxon>
        <taxon>Bacillati</taxon>
        <taxon>Actinomycetota</taxon>
        <taxon>Actinomycetes</taxon>
        <taxon>Micromonosporales</taxon>
        <taxon>Micromonosporaceae</taxon>
        <taxon>Micromonospora</taxon>
    </lineage>
</organism>
<comment type="similarity">
    <text evidence="1">Belongs to the isocitrate lyase/PEP mutase superfamily. PEP mutase family.</text>
</comment>
<keyword evidence="3" id="KW-1185">Reference proteome</keyword>
<dbReference type="EMBL" id="RJLN01000041">
    <property type="protein sequence ID" value="RNL98158.1"/>
    <property type="molecule type" value="Genomic_DNA"/>
</dbReference>
<dbReference type="InterPro" id="IPR039556">
    <property type="entry name" value="ICL/PEPM"/>
</dbReference>
<proteinExistence type="inferred from homology"/>
<dbReference type="Gene3D" id="3.20.20.60">
    <property type="entry name" value="Phosphoenolpyruvate-binding domains"/>
    <property type="match status" value="1"/>
</dbReference>
<evidence type="ECO:0000313" key="3">
    <source>
        <dbReference type="Proteomes" id="UP000280698"/>
    </source>
</evidence>
<dbReference type="Pfam" id="PF13714">
    <property type="entry name" value="PEP_mutase"/>
    <property type="match status" value="1"/>
</dbReference>
<name>A0ABX9WEA9_9ACTN</name>
<evidence type="ECO:0000313" key="2">
    <source>
        <dbReference type="EMBL" id="RNL98158.1"/>
    </source>
</evidence>
<dbReference type="Proteomes" id="UP000280698">
    <property type="component" value="Unassembled WGS sequence"/>
</dbReference>
<gene>
    <name evidence="2" type="ORF">EFE23_15935</name>
</gene>
<dbReference type="PANTHER" id="PTHR42905">
    <property type="entry name" value="PHOSPHOENOLPYRUVATE CARBOXYLASE"/>
    <property type="match status" value="1"/>
</dbReference>
<dbReference type="InterPro" id="IPR040442">
    <property type="entry name" value="Pyrv_kinase-like_dom_sf"/>
</dbReference>